<keyword evidence="3" id="KW-1185">Reference proteome</keyword>
<dbReference type="Gene3D" id="3.40.390.10">
    <property type="entry name" value="Collagenase (Catalytic Domain)"/>
    <property type="match status" value="1"/>
</dbReference>
<gene>
    <name evidence="2" type="ORF">RGQ13_08095</name>
</gene>
<evidence type="ECO:0000313" key="3">
    <source>
        <dbReference type="Proteomes" id="UP001258994"/>
    </source>
</evidence>
<dbReference type="Gene3D" id="2.60.40.10">
    <property type="entry name" value="Immunoglobulins"/>
    <property type="match status" value="1"/>
</dbReference>
<feature type="signal peptide" evidence="1">
    <location>
        <begin position="1"/>
        <end position="21"/>
    </location>
</feature>
<accession>A0ABY9TZA5</accession>
<dbReference type="EMBL" id="CP134145">
    <property type="protein sequence ID" value="WNC73938.1"/>
    <property type="molecule type" value="Genomic_DNA"/>
</dbReference>
<dbReference type="InterPro" id="IPR013783">
    <property type="entry name" value="Ig-like_fold"/>
</dbReference>
<evidence type="ECO:0000256" key="1">
    <source>
        <dbReference type="SAM" id="SignalP"/>
    </source>
</evidence>
<dbReference type="Pfam" id="PF17963">
    <property type="entry name" value="Big_9"/>
    <property type="match status" value="1"/>
</dbReference>
<dbReference type="SUPFAM" id="SSF55486">
    <property type="entry name" value="Metalloproteases ('zincins'), catalytic domain"/>
    <property type="match status" value="1"/>
</dbReference>
<organism evidence="2 3">
    <name type="scientific">Thalassotalea psychrophila</name>
    <dbReference type="NCBI Taxonomy" id="3065647"/>
    <lineage>
        <taxon>Bacteria</taxon>
        <taxon>Pseudomonadati</taxon>
        <taxon>Pseudomonadota</taxon>
        <taxon>Gammaproteobacteria</taxon>
        <taxon>Alteromonadales</taxon>
        <taxon>Colwelliaceae</taxon>
        <taxon>Thalassotalea</taxon>
    </lineage>
</organism>
<sequence length="774" mass="84569">MKMFLAYTAALLITAIIPVNAQTAFQSPVWTDIDKNDSHIQAKTSQLSSTKNLKAKYYRSINVDFYALTQQMSNQKLIIEVPIPDGEIVKFELSENSVLPTELSKKYPSIRAFNGVQVDNPNHTGRFDITPQGFHGLITYKGKTIYIDPQYQGNPFEYASYYKQDAQKLASIPADLVKAVKNNTNVLAAKSVANSPINKTYRIAFSATGEYSEFHGGTKELVLAALTTLTNRMNQVFERDLAVSLQLVAETDAVIFLDPVTDPFLNNDDDVYKNAVVLQQYLGNDKFDLGHVVTTGAGGLAGVGVACDNDLVDENDPNSGVWKALGVTGSLAPTNDSFYIDFVAHELGHQFGAEHSFNSLSEACSGNRWETSAFEPGSGSTIMAYTGICAPTNLQENSDDYFHVESIREITTYLTNDPWGIGQTCGQTLTNNNNAPTVDAGNNYTIPANTPFKLTAQANDIDGDDVTYTWEQVDLGTASFDPETMVDDGSRPIFRSYKPSLINYRVLPQLESILSGELVMGENYPTTNRALNFKVTARDGVGGVASDSMIVNVEASSDAFIITQPSVGEFWQNETQSQIRWNVSNTNSAPINCMFVDIEFSANGGESFNTMLATNTANDGEHIVSTPSGDSKSARLKVSCVDNIFFNISDEFEVFNPPVANDDAYDVAFESKNNIFDVLVNDSDLTPGDNLSLISVTYNGEGAVSIINNTLSYTAPNNYTGSETLTYQIADKSGYRARATVTITVNEKTTSKSSSGALLWLNLMLLLFLIKRSN</sequence>
<dbReference type="Gene3D" id="2.60.40.2810">
    <property type="match status" value="1"/>
</dbReference>
<evidence type="ECO:0000313" key="2">
    <source>
        <dbReference type="EMBL" id="WNC73938.1"/>
    </source>
</evidence>
<dbReference type="Proteomes" id="UP001258994">
    <property type="component" value="Chromosome"/>
</dbReference>
<reference evidence="3" key="1">
    <citation type="submission" date="2023-09" db="EMBL/GenBank/DDBJ databases">
        <authorList>
            <person name="Li S."/>
            <person name="Li X."/>
            <person name="Zhang C."/>
            <person name="Zhao Z."/>
        </authorList>
    </citation>
    <scope>NUCLEOTIDE SEQUENCE [LARGE SCALE GENOMIC DNA]</scope>
    <source>
        <strain evidence="3">SQ149</strain>
    </source>
</reference>
<dbReference type="InterPro" id="IPR024079">
    <property type="entry name" value="MetalloPept_cat_dom_sf"/>
</dbReference>
<name>A0ABY9TZA5_9GAMM</name>
<proteinExistence type="predicted"/>
<dbReference type="Pfam" id="PF13583">
    <property type="entry name" value="Reprolysin_4"/>
    <property type="match status" value="1"/>
</dbReference>
<protein>
    <submittedName>
        <fullName evidence="2">M12 family metallo-peptidase</fullName>
    </submittedName>
</protein>
<feature type="chain" id="PRO_5047038457" evidence="1">
    <location>
        <begin position="22"/>
        <end position="774"/>
    </location>
</feature>
<keyword evidence="1" id="KW-0732">Signal</keyword>
<dbReference type="RefSeq" id="WP_348393048.1">
    <property type="nucleotide sequence ID" value="NZ_CP134145.1"/>
</dbReference>